<feature type="transmembrane region" description="Helical" evidence="5">
    <location>
        <begin position="12"/>
        <end position="32"/>
    </location>
</feature>
<dbReference type="EMBL" id="CP003382">
    <property type="protein sequence ID" value="AFZ66056.1"/>
    <property type="molecule type" value="Genomic_DNA"/>
</dbReference>
<keyword evidence="2 5" id="KW-0812">Transmembrane</keyword>
<evidence type="ECO:0000256" key="3">
    <source>
        <dbReference type="ARBA" id="ARBA00022989"/>
    </source>
</evidence>
<organism evidence="6 7">
    <name type="scientific">Deinococcus peraridilitoris (strain DSM 19664 / LMG 22246 / CIP 109416 / KR-200)</name>
    <dbReference type="NCBI Taxonomy" id="937777"/>
    <lineage>
        <taxon>Bacteria</taxon>
        <taxon>Thermotogati</taxon>
        <taxon>Deinococcota</taxon>
        <taxon>Deinococci</taxon>
        <taxon>Deinococcales</taxon>
        <taxon>Deinococcaceae</taxon>
        <taxon>Deinococcus</taxon>
    </lineage>
</organism>
<dbReference type="HOGENOM" id="CLU_125939_3_2_0"/>
<dbReference type="Proteomes" id="UP000010467">
    <property type="component" value="Chromosome"/>
</dbReference>
<sequence length="155" mass="16222">MIKFPAAIEATFTTLGVLIGISTSFLTTHLFGEWTPPLQQLFLLSVIDFGTGWGASAYEGKKNLGPGLSSSRGYRGVVKKVGIFALIAVGHLTDQALGQGPVLRNGVAYWFIAIELLSITENAGRMGLPVPPVLTAVIAVLKGRGGEAPATKEAA</sequence>
<keyword evidence="3 5" id="KW-1133">Transmembrane helix</keyword>
<protein>
    <submittedName>
        <fullName evidence="6">Toxin secretion/phage lysis holin</fullName>
    </submittedName>
</protein>
<dbReference type="InterPro" id="IPR006480">
    <property type="entry name" value="Phage_holin_4_1"/>
</dbReference>
<dbReference type="eggNOG" id="COG4824">
    <property type="taxonomic scope" value="Bacteria"/>
</dbReference>
<dbReference type="AlphaFoldDB" id="K9ZWV1"/>
<evidence type="ECO:0000256" key="4">
    <source>
        <dbReference type="ARBA" id="ARBA00023136"/>
    </source>
</evidence>
<proteinExistence type="predicted"/>
<comment type="subcellular location">
    <subcellularLocation>
        <location evidence="1">Membrane</location>
        <topology evidence="1">Multi-pass membrane protein</topology>
    </subcellularLocation>
</comment>
<evidence type="ECO:0000256" key="1">
    <source>
        <dbReference type="ARBA" id="ARBA00004141"/>
    </source>
</evidence>
<accession>K9ZWV1</accession>
<evidence type="ECO:0000313" key="6">
    <source>
        <dbReference type="EMBL" id="AFZ66056.1"/>
    </source>
</evidence>
<evidence type="ECO:0000256" key="5">
    <source>
        <dbReference type="SAM" id="Phobius"/>
    </source>
</evidence>
<dbReference type="Pfam" id="PF05105">
    <property type="entry name" value="Phage_holin_4_1"/>
    <property type="match status" value="1"/>
</dbReference>
<dbReference type="STRING" id="937777.Deipe_0460"/>
<evidence type="ECO:0000313" key="7">
    <source>
        <dbReference type="Proteomes" id="UP000010467"/>
    </source>
</evidence>
<dbReference type="OrthoDB" id="88184at2"/>
<keyword evidence="4 5" id="KW-0472">Membrane</keyword>
<dbReference type="KEGG" id="dpd:Deipe_0460"/>
<dbReference type="NCBIfam" id="TIGR01593">
    <property type="entry name" value="holin_tox_secr"/>
    <property type="match status" value="1"/>
</dbReference>
<evidence type="ECO:0000256" key="2">
    <source>
        <dbReference type="ARBA" id="ARBA00022692"/>
    </source>
</evidence>
<dbReference type="PATRIC" id="fig|937777.3.peg.467"/>
<reference evidence="7" key="1">
    <citation type="submission" date="2012-03" db="EMBL/GenBank/DDBJ databases">
        <title>Complete sequence of chromosome of Deinococcus peraridilitoris DSM 19664.</title>
        <authorList>
            <person name="Lucas S."/>
            <person name="Copeland A."/>
            <person name="Lapidus A."/>
            <person name="Glavina del Rio T."/>
            <person name="Dalin E."/>
            <person name="Tice H."/>
            <person name="Bruce D."/>
            <person name="Goodwin L."/>
            <person name="Pitluck S."/>
            <person name="Peters L."/>
            <person name="Mikhailova N."/>
            <person name="Lu M."/>
            <person name="Kyrpides N."/>
            <person name="Mavromatis K."/>
            <person name="Ivanova N."/>
            <person name="Brettin T."/>
            <person name="Detter J.C."/>
            <person name="Han C."/>
            <person name="Larimer F."/>
            <person name="Land M."/>
            <person name="Hauser L."/>
            <person name="Markowitz V."/>
            <person name="Cheng J.-F."/>
            <person name="Hugenholtz P."/>
            <person name="Woyke T."/>
            <person name="Wu D."/>
            <person name="Pukall R."/>
            <person name="Steenblock K."/>
            <person name="Brambilla E."/>
            <person name="Klenk H.-P."/>
            <person name="Eisen J.A."/>
        </authorList>
    </citation>
    <scope>NUCLEOTIDE SEQUENCE [LARGE SCALE GENOMIC DNA]</scope>
    <source>
        <strain evidence="7">DSM 19664 / LMG 22246 / CIP 109416 / KR-200</strain>
    </source>
</reference>
<dbReference type="GO" id="GO:0016020">
    <property type="term" value="C:membrane"/>
    <property type="evidence" value="ECO:0007669"/>
    <property type="project" value="UniProtKB-SubCell"/>
</dbReference>
<dbReference type="RefSeq" id="WP_015234366.1">
    <property type="nucleotide sequence ID" value="NC_019793.1"/>
</dbReference>
<gene>
    <name evidence="6" type="ordered locus">Deipe_0460</name>
</gene>
<name>K9ZWV1_DEIPD</name>
<keyword evidence="7" id="KW-1185">Reference proteome</keyword>